<dbReference type="GO" id="GO:0007189">
    <property type="term" value="P:adenylate cyclase-activating G protein-coupled receptor signaling pathway"/>
    <property type="evidence" value="ECO:0007669"/>
    <property type="project" value="TreeGrafter"/>
</dbReference>
<evidence type="ECO:0000256" key="5">
    <source>
        <dbReference type="SAM" id="MobiDB-lite"/>
    </source>
</evidence>
<organism evidence="7 8">
    <name type="scientific">Cylindrobasidium torrendii FP15055 ss-10</name>
    <dbReference type="NCBI Taxonomy" id="1314674"/>
    <lineage>
        <taxon>Eukaryota</taxon>
        <taxon>Fungi</taxon>
        <taxon>Dikarya</taxon>
        <taxon>Basidiomycota</taxon>
        <taxon>Agaricomycotina</taxon>
        <taxon>Agaricomycetes</taxon>
        <taxon>Agaricomycetidae</taxon>
        <taxon>Agaricales</taxon>
        <taxon>Marasmiineae</taxon>
        <taxon>Physalacriaceae</taxon>
        <taxon>Cylindrobasidium</taxon>
    </lineage>
</organism>
<dbReference type="Pfam" id="PF00001">
    <property type="entry name" value="7tm_1"/>
    <property type="match status" value="1"/>
</dbReference>
<name>A0A0D7BSR8_9AGAR</name>
<feature type="transmembrane region" description="Helical" evidence="6">
    <location>
        <begin position="283"/>
        <end position="308"/>
    </location>
</feature>
<evidence type="ECO:0000256" key="3">
    <source>
        <dbReference type="ARBA" id="ARBA00022989"/>
    </source>
</evidence>
<dbReference type="SUPFAM" id="SSF81321">
    <property type="entry name" value="Family A G protein-coupled receptor-like"/>
    <property type="match status" value="1"/>
</dbReference>
<dbReference type="OrthoDB" id="100006at2759"/>
<evidence type="ECO:0000256" key="4">
    <source>
        <dbReference type="ARBA" id="ARBA00023136"/>
    </source>
</evidence>
<evidence type="ECO:0000256" key="6">
    <source>
        <dbReference type="SAM" id="Phobius"/>
    </source>
</evidence>
<feature type="transmembrane region" description="Helical" evidence="6">
    <location>
        <begin position="249"/>
        <end position="271"/>
    </location>
</feature>
<evidence type="ECO:0000313" key="8">
    <source>
        <dbReference type="Proteomes" id="UP000054007"/>
    </source>
</evidence>
<keyword evidence="8" id="KW-1185">Reference proteome</keyword>
<accession>A0A0D7BSR8</accession>
<feature type="region of interest" description="Disordered" evidence="5">
    <location>
        <begin position="334"/>
        <end position="371"/>
    </location>
</feature>
<evidence type="ECO:0000256" key="2">
    <source>
        <dbReference type="ARBA" id="ARBA00022692"/>
    </source>
</evidence>
<comment type="subcellular location">
    <subcellularLocation>
        <location evidence="1">Membrane</location>
        <topology evidence="1">Multi-pass membrane protein</topology>
    </subcellularLocation>
</comment>
<feature type="transmembrane region" description="Helical" evidence="6">
    <location>
        <begin position="116"/>
        <end position="136"/>
    </location>
</feature>
<dbReference type="Gene3D" id="1.20.1070.10">
    <property type="entry name" value="Rhodopsin 7-helix transmembrane proteins"/>
    <property type="match status" value="1"/>
</dbReference>
<reference evidence="7 8" key="1">
    <citation type="journal article" date="2015" name="Fungal Genet. Biol.">
        <title>Evolution of novel wood decay mechanisms in Agaricales revealed by the genome sequences of Fistulina hepatica and Cylindrobasidium torrendii.</title>
        <authorList>
            <person name="Floudas D."/>
            <person name="Held B.W."/>
            <person name="Riley R."/>
            <person name="Nagy L.G."/>
            <person name="Koehler G."/>
            <person name="Ransdell A.S."/>
            <person name="Younus H."/>
            <person name="Chow J."/>
            <person name="Chiniquy J."/>
            <person name="Lipzen A."/>
            <person name="Tritt A."/>
            <person name="Sun H."/>
            <person name="Haridas S."/>
            <person name="LaButti K."/>
            <person name="Ohm R.A."/>
            <person name="Kues U."/>
            <person name="Blanchette R.A."/>
            <person name="Grigoriev I.V."/>
            <person name="Minto R.E."/>
            <person name="Hibbett D.S."/>
        </authorList>
    </citation>
    <scope>NUCLEOTIDE SEQUENCE [LARGE SCALE GENOMIC DNA]</scope>
    <source>
        <strain evidence="7 8">FP15055 ss-10</strain>
    </source>
</reference>
<dbReference type="GO" id="GO:0005886">
    <property type="term" value="C:plasma membrane"/>
    <property type="evidence" value="ECO:0007669"/>
    <property type="project" value="TreeGrafter"/>
</dbReference>
<evidence type="ECO:0000313" key="7">
    <source>
        <dbReference type="EMBL" id="KIY73194.1"/>
    </source>
</evidence>
<dbReference type="EMBL" id="KN880437">
    <property type="protein sequence ID" value="KIY73194.1"/>
    <property type="molecule type" value="Genomic_DNA"/>
</dbReference>
<dbReference type="STRING" id="1314674.A0A0D7BSR8"/>
<keyword evidence="3 6" id="KW-1133">Transmembrane helix</keyword>
<evidence type="ECO:0000256" key="1">
    <source>
        <dbReference type="ARBA" id="ARBA00004141"/>
    </source>
</evidence>
<feature type="transmembrane region" description="Helical" evidence="6">
    <location>
        <begin position="70"/>
        <end position="88"/>
    </location>
</feature>
<sequence>MESIRDVRLSDNAADPKFAFGIRVGILFITEAASLSAISVAGLLLYILYSTIAIRKGAARSWKYSTHIHYYFVSLLVADLIQATGGVLDAKWVAEGMVTEGPFCTAQGVLKQIGDVGVALSTMAIAVNTFIVLVFQWQSPTKVAAVVVGLIWLFITLIVAITFAKHRNQNYFGNTQYWCWISAEFGAERIGLEYAWLWTAAIVNIICYIFIALIVQGVLVVDKGRLRRRGSRDPRASTTTSTYRKRHSAVMAMQMLFYPAVYIVTVTPISITRWIDFSSAADLPFAATCFSGICFNLSGFLNVLLFTLTRPGLVPNRVNRRSVENPHIPISITSTTHSVRDSVSPHSLQSPPRAYQNELEDWKDPAPSSPGILLRTNEADKELHRELYTMRAGTQSNRFYGV</sequence>
<dbReference type="InterPro" id="IPR000276">
    <property type="entry name" value="GPCR_Rhodpsn"/>
</dbReference>
<gene>
    <name evidence="7" type="ORF">CYLTODRAFT_387202</name>
</gene>
<feature type="transmembrane region" description="Helical" evidence="6">
    <location>
        <begin position="143"/>
        <end position="164"/>
    </location>
</feature>
<keyword evidence="2 6" id="KW-0812">Transmembrane</keyword>
<dbReference type="PANTHER" id="PTHR23112">
    <property type="entry name" value="G PROTEIN-COUPLED RECEPTOR 157-RELATED"/>
    <property type="match status" value="1"/>
</dbReference>
<dbReference type="Proteomes" id="UP000054007">
    <property type="component" value="Unassembled WGS sequence"/>
</dbReference>
<dbReference type="GO" id="GO:0004930">
    <property type="term" value="F:G protein-coupled receptor activity"/>
    <property type="evidence" value="ECO:0007669"/>
    <property type="project" value="InterPro"/>
</dbReference>
<dbReference type="PANTHER" id="PTHR23112:SF37">
    <property type="entry name" value="G PROTEIN-COUPLED RECEPTOR GPR1"/>
    <property type="match status" value="1"/>
</dbReference>
<proteinExistence type="predicted"/>
<feature type="transmembrane region" description="Helical" evidence="6">
    <location>
        <begin position="195"/>
        <end position="221"/>
    </location>
</feature>
<protein>
    <submittedName>
        <fullName evidence="7">Uncharacterized protein</fullName>
    </submittedName>
</protein>
<feature type="transmembrane region" description="Helical" evidence="6">
    <location>
        <begin position="20"/>
        <end position="49"/>
    </location>
</feature>
<keyword evidence="4 6" id="KW-0472">Membrane</keyword>
<dbReference type="AlphaFoldDB" id="A0A0D7BSR8"/>